<evidence type="ECO:0000313" key="3">
    <source>
        <dbReference type="Proteomes" id="UP000199758"/>
    </source>
</evidence>
<gene>
    <name evidence="2" type="ORF">SAMN04488068_1643</name>
</gene>
<dbReference type="PANTHER" id="PTHR43179:SF7">
    <property type="entry name" value="RHAMNOSYLTRANSFERASE WBBL"/>
    <property type="match status" value="1"/>
</dbReference>
<dbReference type="EMBL" id="FQWZ01000003">
    <property type="protein sequence ID" value="SHG84858.1"/>
    <property type="molecule type" value="Genomic_DNA"/>
</dbReference>
<dbReference type="AlphaFoldDB" id="A0A1M5N5M9"/>
<feature type="domain" description="Glycosyltransferase 2-like" evidence="1">
    <location>
        <begin position="138"/>
        <end position="298"/>
    </location>
</feature>
<dbReference type="InterPro" id="IPR001173">
    <property type="entry name" value="Glyco_trans_2-like"/>
</dbReference>
<keyword evidence="3" id="KW-1185">Reference proteome</keyword>
<protein>
    <submittedName>
        <fullName evidence="2">Glycosyltransferase, GT2 family</fullName>
    </submittedName>
</protein>
<accession>A0A1M5N5M9</accession>
<dbReference type="Proteomes" id="UP000199758">
    <property type="component" value="Unassembled WGS sequence"/>
</dbReference>
<keyword evidence="2" id="KW-0808">Transferase</keyword>
<dbReference type="SUPFAM" id="SSF53448">
    <property type="entry name" value="Nucleotide-diphospho-sugar transferases"/>
    <property type="match status" value="2"/>
</dbReference>
<dbReference type="STRING" id="490188.SAMN04488068_1643"/>
<evidence type="ECO:0000259" key="1">
    <source>
        <dbReference type="Pfam" id="PF00535"/>
    </source>
</evidence>
<reference evidence="2 3" key="1">
    <citation type="submission" date="2016-11" db="EMBL/GenBank/DDBJ databases">
        <authorList>
            <person name="Jaros S."/>
            <person name="Januszkiewicz K."/>
            <person name="Wedrychowicz H."/>
        </authorList>
    </citation>
    <scope>NUCLEOTIDE SEQUENCE [LARGE SCALE GENOMIC DNA]</scope>
    <source>
        <strain evidence="2 3">CGMCC 1.7049</strain>
    </source>
</reference>
<organism evidence="2 3">
    <name type="scientific">Hydrocarboniphaga daqingensis</name>
    <dbReference type="NCBI Taxonomy" id="490188"/>
    <lineage>
        <taxon>Bacteria</taxon>
        <taxon>Pseudomonadati</taxon>
        <taxon>Pseudomonadota</taxon>
        <taxon>Gammaproteobacteria</taxon>
        <taxon>Nevskiales</taxon>
        <taxon>Nevskiaceae</taxon>
        <taxon>Hydrocarboniphaga</taxon>
    </lineage>
</organism>
<evidence type="ECO:0000313" key="2">
    <source>
        <dbReference type="EMBL" id="SHG84858.1"/>
    </source>
</evidence>
<proteinExistence type="predicted"/>
<dbReference type="GO" id="GO:0016740">
    <property type="term" value="F:transferase activity"/>
    <property type="evidence" value="ECO:0007669"/>
    <property type="project" value="UniProtKB-KW"/>
</dbReference>
<name>A0A1M5N5M9_9GAMM</name>
<dbReference type="CDD" id="cd04184">
    <property type="entry name" value="GT2_RfbC_Mx_like"/>
    <property type="match status" value="1"/>
</dbReference>
<feature type="domain" description="Glycosyltransferase 2-like" evidence="1">
    <location>
        <begin position="395"/>
        <end position="517"/>
    </location>
</feature>
<sequence>MKLYRDSRGGFSERTQVLLGIAGHRGEIECVCFMPLGLRRLRLDPTEHAGPFSLGCLSITSLGLADQFILTLRGIYRRTRHRLSPLYWQLRGVANRPLLQPYQRIVDYRDWVNSVEPTEDDCDRMAMKAAKEEGPTFSIVMPVYNPELAQLIEAIASVMAQTYPHWELCICDDASTEPDVWTQISELAEREPRLKVQRHVVNGGIARASSAALTSATGDYIAFLDQDDTLARWALDRMARALRQFPEAALLYSDEDKIDENGQRCEPHFKPAWNPDLLHSINYFGHMLVVRRDVVEAVGGFRAGFDGSQDYDLVLRCVDAIRPDQIVHVPGVLYHWRKSHGSTAQVLGAKAGAHPSGIAALSEHMAPIGAHVSDGPFPTSYRVRYPMPSPAPLVSIMIPTRDGGDALERCIDSILRRTLYPAYEILIIDNQCADPRTLSLLSRYQLDRRVRVISYDAPFNFSAVNNLGAKEAIGDVLLMLNDDVEVLTGDWLNEMVPRLYQPGVGAVGAKLMYPDGRIQHAGVILGVGGVAGHSHKYYPRHHLGYFGRLVLPQTVSAVTGACLLVKKADYLALGGLDEVNLAVAFNDVDFCLRLAERKLRTVWTPYAELLHFESLSRGQEDTPEKRLRFAAEVQYMKTRWRDLLLHDRSYNPCLTLEHEDLSLSLEAPHYLQLDAR</sequence>
<dbReference type="Pfam" id="PF00535">
    <property type="entry name" value="Glycos_transf_2"/>
    <property type="match status" value="2"/>
</dbReference>
<dbReference type="PANTHER" id="PTHR43179">
    <property type="entry name" value="RHAMNOSYLTRANSFERASE WBBL"/>
    <property type="match status" value="1"/>
</dbReference>
<dbReference type="Gene3D" id="3.90.550.10">
    <property type="entry name" value="Spore Coat Polysaccharide Biosynthesis Protein SpsA, Chain A"/>
    <property type="match status" value="2"/>
</dbReference>
<dbReference type="InterPro" id="IPR029044">
    <property type="entry name" value="Nucleotide-diphossugar_trans"/>
</dbReference>